<proteinExistence type="predicted"/>
<feature type="transmembrane region" description="Helical" evidence="8">
    <location>
        <begin position="280"/>
        <end position="298"/>
    </location>
</feature>
<dbReference type="GO" id="GO:0030395">
    <property type="term" value="F:lactose binding"/>
    <property type="evidence" value="ECO:0007669"/>
    <property type="project" value="TreeGrafter"/>
</dbReference>
<evidence type="ECO:0000313" key="10">
    <source>
        <dbReference type="EMBL" id="TXR53324.1"/>
    </source>
</evidence>
<dbReference type="InterPro" id="IPR024989">
    <property type="entry name" value="MFS_assoc_dom"/>
</dbReference>
<evidence type="ECO:0000313" key="11">
    <source>
        <dbReference type="Proteomes" id="UP000321764"/>
    </source>
</evidence>
<evidence type="ECO:0000259" key="9">
    <source>
        <dbReference type="PROSITE" id="PS50850"/>
    </source>
</evidence>
<evidence type="ECO:0000256" key="2">
    <source>
        <dbReference type="ARBA" id="ARBA00022448"/>
    </source>
</evidence>
<organism evidence="10 11">
    <name type="scientific">Reinekea thalattae</name>
    <dbReference type="NCBI Taxonomy" id="2593301"/>
    <lineage>
        <taxon>Bacteria</taxon>
        <taxon>Pseudomonadati</taxon>
        <taxon>Pseudomonadota</taxon>
        <taxon>Gammaproteobacteria</taxon>
        <taxon>Oceanospirillales</taxon>
        <taxon>Saccharospirillaceae</taxon>
        <taxon>Reinekea</taxon>
    </lineage>
</organism>
<accession>A0A5C8Z7N0</accession>
<dbReference type="Proteomes" id="UP000321764">
    <property type="component" value="Unassembled WGS sequence"/>
</dbReference>
<gene>
    <name evidence="10" type="ORF">FME95_01765</name>
</gene>
<feature type="transmembrane region" description="Helical" evidence="8">
    <location>
        <begin position="163"/>
        <end position="183"/>
    </location>
</feature>
<dbReference type="PANTHER" id="PTHR23522">
    <property type="entry name" value="BLL5896 PROTEIN"/>
    <property type="match status" value="1"/>
</dbReference>
<evidence type="ECO:0000256" key="3">
    <source>
        <dbReference type="ARBA" id="ARBA00022475"/>
    </source>
</evidence>
<feature type="transmembrane region" description="Helical" evidence="8">
    <location>
        <begin position="310"/>
        <end position="329"/>
    </location>
</feature>
<sequence>MSPSSLSLTQKVWRLSPIYLFYFALFGSFIPYIARFLIASGLTAVEAGIIVAVANGVNVFAPFLISFLADKTGKRVIYLRIGYIGMGLFYFASLFGSGFWFYFTVFGLFGICLSAVLPQMETITLSLLGDQRHRYGQIRLWGSIGFVITVWLLGSLIDLFSVRIIAMIGAVLSMLMLIASLFIPEQKNTDTKVVLENKPQTEASPIELPINWLQVSGLLVAVLFWQFSMAPYNTFFDLYMREQGVSASMSGFLLSFGSFCEIVTFIFIARLFVKYSDKALLLFALAVTVLRWLVLANFAQSVAVVLLTQVAHAITFGVTHSVIVHRMSYLFPASRASFGQGLYVAVGSGVGLFFGNLIAGALWDGSGRIYWVASCWAGLAFLVALLFIKKDNKTH</sequence>
<comment type="subcellular location">
    <subcellularLocation>
        <location evidence="1">Cell inner membrane</location>
        <topology evidence="1">Multi-pass membrane protein</topology>
    </subcellularLocation>
</comment>
<dbReference type="PIRSF" id="PIRSF004925">
    <property type="entry name" value="HcaT"/>
    <property type="match status" value="1"/>
</dbReference>
<feature type="transmembrane region" description="Helical" evidence="8">
    <location>
        <begin position="76"/>
        <end position="93"/>
    </location>
</feature>
<evidence type="ECO:0000256" key="1">
    <source>
        <dbReference type="ARBA" id="ARBA00004429"/>
    </source>
</evidence>
<feature type="transmembrane region" description="Helical" evidence="8">
    <location>
        <begin position="138"/>
        <end position="157"/>
    </location>
</feature>
<feature type="transmembrane region" description="Helical" evidence="8">
    <location>
        <begin position="341"/>
        <end position="363"/>
    </location>
</feature>
<feature type="transmembrane region" description="Helical" evidence="8">
    <location>
        <begin position="99"/>
        <end position="117"/>
    </location>
</feature>
<keyword evidence="11" id="KW-1185">Reference proteome</keyword>
<dbReference type="InterPro" id="IPR036259">
    <property type="entry name" value="MFS_trans_sf"/>
</dbReference>
<dbReference type="AlphaFoldDB" id="A0A5C8Z7N0"/>
<dbReference type="EMBL" id="VKAD01000001">
    <property type="protein sequence ID" value="TXR53324.1"/>
    <property type="molecule type" value="Genomic_DNA"/>
</dbReference>
<dbReference type="PANTHER" id="PTHR23522:SF10">
    <property type="entry name" value="3-PHENYLPROPIONIC ACID TRANSPORTER-RELATED"/>
    <property type="match status" value="1"/>
</dbReference>
<dbReference type="Gene3D" id="1.20.1250.20">
    <property type="entry name" value="MFS general substrate transporter like domains"/>
    <property type="match status" value="2"/>
</dbReference>
<evidence type="ECO:0000256" key="7">
    <source>
        <dbReference type="ARBA" id="ARBA00023136"/>
    </source>
</evidence>
<dbReference type="InterPro" id="IPR026032">
    <property type="entry name" value="HcaT-like"/>
</dbReference>
<feature type="transmembrane region" description="Helical" evidence="8">
    <location>
        <begin position="212"/>
        <end position="232"/>
    </location>
</feature>
<evidence type="ECO:0000256" key="6">
    <source>
        <dbReference type="ARBA" id="ARBA00022989"/>
    </source>
</evidence>
<dbReference type="OrthoDB" id="9150135at2"/>
<keyword evidence="4" id="KW-0997">Cell inner membrane</keyword>
<dbReference type="SUPFAM" id="SSF103473">
    <property type="entry name" value="MFS general substrate transporter"/>
    <property type="match status" value="1"/>
</dbReference>
<dbReference type="RefSeq" id="WP_147712593.1">
    <property type="nucleotide sequence ID" value="NZ_VKAD01000001.1"/>
</dbReference>
<keyword evidence="5 8" id="KW-0812">Transmembrane</keyword>
<feature type="transmembrane region" description="Helical" evidence="8">
    <location>
        <begin position="20"/>
        <end position="42"/>
    </location>
</feature>
<protein>
    <submittedName>
        <fullName evidence="10">MFS transporter</fullName>
    </submittedName>
</protein>
<evidence type="ECO:0000256" key="4">
    <source>
        <dbReference type="ARBA" id="ARBA00022519"/>
    </source>
</evidence>
<keyword evidence="3" id="KW-1003">Cell membrane</keyword>
<keyword evidence="2" id="KW-0813">Transport</keyword>
<feature type="transmembrane region" description="Helical" evidence="8">
    <location>
        <begin position="369"/>
        <end position="388"/>
    </location>
</feature>
<dbReference type="GO" id="GO:0015528">
    <property type="term" value="F:lactose:proton symporter activity"/>
    <property type="evidence" value="ECO:0007669"/>
    <property type="project" value="TreeGrafter"/>
</dbReference>
<feature type="transmembrane region" description="Helical" evidence="8">
    <location>
        <begin position="48"/>
        <end position="69"/>
    </location>
</feature>
<name>A0A5C8Z7N0_9GAMM</name>
<evidence type="ECO:0000256" key="8">
    <source>
        <dbReference type="SAM" id="Phobius"/>
    </source>
</evidence>
<dbReference type="PROSITE" id="PS50850">
    <property type="entry name" value="MFS"/>
    <property type="match status" value="1"/>
</dbReference>
<dbReference type="Pfam" id="PF12832">
    <property type="entry name" value="MFS_1_like"/>
    <property type="match status" value="1"/>
</dbReference>
<feature type="transmembrane region" description="Helical" evidence="8">
    <location>
        <begin position="252"/>
        <end position="273"/>
    </location>
</feature>
<dbReference type="GO" id="GO:0005886">
    <property type="term" value="C:plasma membrane"/>
    <property type="evidence" value="ECO:0007669"/>
    <property type="project" value="UniProtKB-SubCell"/>
</dbReference>
<evidence type="ECO:0000256" key="5">
    <source>
        <dbReference type="ARBA" id="ARBA00022692"/>
    </source>
</evidence>
<reference evidence="10 11" key="1">
    <citation type="submission" date="2019-07" db="EMBL/GenBank/DDBJ databases">
        <title>Reinekea sp. strain SSH23 genome sequencing and assembly.</title>
        <authorList>
            <person name="Kim I."/>
        </authorList>
    </citation>
    <scope>NUCLEOTIDE SEQUENCE [LARGE SCALE GENOMIC DNA]</scope>
    <source>
        <strain evidence="10 11">SSH23</strain>
    </source>
</reference>
<comment type="caution">
    <text evidence="10">The sequence shown here is derived from an EMBL/GenBank/DDBJ whole genome shotgun (WGS) entry which is preliminary data.</text>
</comment>
<dbReference type="InterPro" id="IPR020846">
    <property type="entry name" value="MFS_dom"/>
</dbReference>
<feature type="domain" description="Major facilitator superfamily (MFS) profile" evidence="9">
    <location>
        <begin position="1"/>
        <end position="392"/>
    </location>
</feature>
<keyword evidence="7 8" id="KW-0472">Membrane</keyword>
<keyword evidence="6 8" id="KW-1133">Transmembrane helix</keyword>